<dbReference type="Pfam" id="PF02815">
    <property type="entry name" value="MIR"/>
    <property type="match status" value="1"/>
</dbReference>
<keyword evidence="1 3" id="KW-0732">Signal</keyword>
<organism evidence="5 6">
    <name type="scientific">Batrachochytrium salamandrivorans</name>
    <dbReference type="NCBI Taxonomy" id="1357716"/>
    <lineage>
        <taxon>Eukaryota</taxon>
        <taxon>Fungi</taxon>
        <taxon>Fungi incertae sedis</taxon>
        <taxon>Chytridiomycota</taxon>
        <taxon>Chytridiomycota incertae sedis</taxon>
        <taxon>Chytridiomycetes</taxon>
        <taxon>Rhizophydiales</taxon>
        <taxon>Rhizophydiales incertae sedis</taxon>
        <taxon>Batrachochytrium</taxon>
    </lineage>
</organism>
<keyword evidence="2" id="KW-0677">Repeat</keyword>
<dbReference type="Gene3D" id="2.80.10.50">
    <property type="match status" value="1"/>
</dbReference>
<feature type="signal peptide" evidence="3">
    <location>
        <begin position="1"/>
        <end position="18"/>
    </location>
</feature>
<dbReference type="CDD" id="cd23279">
    <property type="entry name" value="beta-trefoil_MIR_SDF2-like"/>
    <property type="match status" value="1"/>
</dbReference>
<dbReference type="PANTHER" id="PTHR46809:SF2">
    <property type="entry name" value="GH21273P"/>
    <property type="match status" value="1"/>
</dbReference>
<feature type="domain" description="MIR" evidence="4">
    <location>
        <begin position="28"/>
        <end position="82"/>
    </location>
</feature>
<dbReference type="InterPro" id="IPR016093">
    <property type="entry name" value="MIR_motif"/>
</dbReference>
<evidence type="ECO:0000313" key="6">
    <source>
        <dbReference type="Proteomes" id="UP001648503"/>
    </source>
</evidence>
<sequence length="212" mass="23045">MLATLLGVVLIAAGVARAAESFVIEKEFESITCGSSIKLASKASGFRLHSHEVNYGTGSGQQSVTGFPKGNDPNSLFVVSSGLGEITCSRGQPVHCGQTVRLQHLNTKRFLHSHSGIQSPMSGNQEVSAFDKPDAGDNWKVECIGSKEKYWNREKSVRLVHSETKFYLGTSSRFQFQNVISGQLEVSARPSTRGDEEVWSVQEGVFFAAMEA</sequence>
<evidence type="ECO:0000256" key="1">
    <source>
        <dbReference type="ARBA" id="ARBA00022729"/>
    </source>
</evidence>
<feature type="domain" description="MIR" evidence="4">
    <location>
        <begin position="91"/>
        <end position="144"/>
    </location>
</feature>
<evidence type="ECO:0000256" key="2">
    <source>
        <dbReference type="ARBA" id="ARBA00022737"/>
    </source>
</evidence>
<dbReference type="PANTHER" id="PTHR46809">
    <property type="entry name" value="STROMAL CELL-DERIVED FACTOR 2-LIKE PROTEIN"/>
    <property type="match status" value="1"/>
</dbReference>
<evidence type="ECO:0000313" key="5">
    <source>
        <dbReference type="EMBL" id="KAH6588059.1"/>
    </source>
</evidence>
<reference evidence="5 6" key="1">
    <citation type="submission" date="2021-02" db="EMBL/GenBank/DDBJ databases">
        <title>Variation within the Batrachochytrium salamandrivorans European outbreak.</title>
        <authorList>
            <person name="Kelly M."/>
            <person name="Pasmans F."/>
            <person name="Shea T.P."/>
            <person name="Munoz J.F."/>
            <person name="Carranza S."/>
            <person name="Cuomo C.A."/>
            <person name="Martel A."/>
        </authorList>
    </citation>
    <scope>NUCLEOTIDE SEQUENCE [LARGE SCALE GENOMIC DNA]</scope>
    <source>
        <strain evidence="5 6">AMFP18/2</strain>
    </source>
</reference>
<name>A0ABQ8EZV7_9FUNG</name>
<comment type="caution">
    <text evidence="5">The sequence shown here is derived from an EMBL/GenBank/DDBJ whole genome shotgun (WGS) entry which is preliminary data.</text>
</comment>
<dbReference type="EMBL" id="JAFCIX010000545">
    <property type="protein sequence ID" value="KAH6588059.1"/>
    <property type="molecule type" value="Genomic_DNA"/>
</dbReference>
<dbReference type="Proteomes" id="UP001648503">
    <property type="component" value="Unassembled WGS sequence"/>
</dbReference>
<protein>
    <recommendedName>
        <fullName evidence="4">MIR domain-containing protein</fullName>
    </recommendedName>
</protein>
<feature type="domain" description="MIR" evidence="4">
    <location>
        <begin position="145"/>
        <end position="204"/>
    </location>
</feature>
<keyword evidence="6" id="KW-1185">Reference proteome</keyword>
<proteinExistence type="predicted"/>
<gene>
    <name evidence="5" type="ORF">BASA50_010922</name>
</gene>
<accession>A0ABQ8EZV7</accession>
<dbReference type="SMART" id="SM00472">
    <property type="entry name" value="MIR"/>
    <property type="match status" value="3"/>
</dbReference>
<dbReference type="PROSITE" id="PS50919">
    <property type="entry name" value="MIR"/>
    <property type="match status" value="3"/>
</dbReference>
<feature type="chain" id="PRO_5046064558" description="MIR domain-containing protein" evidence="3">
    <location>
        <begin position="19"/>
        <end position="212"/>
    </location>
</feature>
<dbReference type="InterPro" id="IPR036300">
    <property type="entry name" value="MIR_dom_sf"/>
</dbReference>
<evidence type="ECO:0000256" key="3">
    <source>
        <dbReference type="SAM" id="SignalP"/>
    </source>
</evidence>
<dbReference type="SUPFAM" id="SSF82109">
    <property type="entry name" value="MIR domain"/>
    <property type="match status" value="1"/>
</dbReference>
<evidence type="ECO:0000259" key="4">
    <source>
        <dbReference type="PROSITE" id="PS50919"/>
    </source>
</evidence>